<organism evidence="12 13">
    <name type="scientific">Halomonas mongoliensis</name>
    <dbReference type="NCBI Taxonomy" id="321265"/>
    <lineage>
        <taxon>Bacteria</taxon>
        <taxon>Pseudomonadati</taxon>
        <taxon>Pseudomonadota</taxon>
        <taxon>Gammaproteobacteria</taxon>
        <taxon>Oceanospirillales</taxon>
        <taxon>Halomonadaceae</taxon>
        <taxon>Halomonas</taxon>
    </lineage>
</organism>
<feature type="domain" description="MgtC/SapB/SrpB/YhiD N-terminal" evidence="10">
    <location>
        <begin position="13"/>
        <end position="133"/>
    </location>
</feature>
<dbReference type="RefSeq" id="WP_309636159.1">
    <property type="nucleotide sequence ID" value="NZ_JARWAL010000004.1"/>
</dbReference>
<evidence type="ECO:0000256" key="2">
    <source>
        <dbReference type="ARBA" id="ARBA00009298"/>
    </source>
</evidence>
<comment type="subcellular location">
    <subcellularLocation>
        <location evidence="9">Cell inner membrane</location>
        <topology evidence="9">Multi-pass membrane protein</topology>
    </subcellularLocation>
    <subcellularLocation>
        <location evidence="1">Cell membrane</location>
        <topology evidence="1">Multi-pass membrane protein</topology>
    </subcellularLocation>
</comment>
<dbReference type="Pfam" id="PF21770">
    <property type="entry name" value="MgtC_SapB_C"/>
    <property type="match status" value="1"/>
</dbReference>
<dbReference type="Gene3D" id="3.30.70.260">
    <property type="match status" value="1"/>
</dbReference>
<evidence type="ECO:0000313" key="13">
    <source>
        <dbReference type="Proteomes" id="UP001252270"/>
    </source>
</evidence>
<dbReference type="PANTHER" id="PTHR33778:SF3">
    <property type="entry name" value="PROTEIN MGTC"/>
    <property type="match status" value="1"/>
</dbReference>
<keyword evidence="6 9" id="KW-1133">Transmembrane helix</keyword>
<feature type="transmembrane region" description="Helical" evidence="9">
    <location>
        <begin position="65"/>
        <end position="82"/>
    </location>
</feature>
<dbReference type="Pfam" id="PF02308">
    <property type="entry name" value="MgtC"/>
    <property type="match status" value="1"/>
</dbReference>
<dbReference type="Proteomes" id="UP001252270">
    <property type="component" value="Unassembled WGS sequence"/>
</dbReference>
<evidence type="ECO:0000313" key="12">
    <source>
        <dbReference type="EMBL" id="MDR5892360.1"/>
    </source>
</evidence>
<comment type="function">
    <text evidence="8">Virulence factor required for growth in low Mg(2+) medium and for intramacrophage survival. May be involved in regulating membrane potential by activating Na(+)/K(+)-ATPase.</text>
</comment>
<keyword evidence="5 9" id="KW-0812">Transmembrane</keyword>
<comment type="similarity">
    <text evidence="2 9">Belongs to the MgtC/SapB family.</text>
</comment>
<keyword evidence="13" id="KW-1185">Reference proteome</keyword>
<keyword evidence="9" id="KW-0997">Cell inner membrane</keyword>
<evidence type="ECO:0000256" key="3">
    <source>
        <dbReference type="ARBA" id="ARBA00013833"/>
    </source>
</evidence>
<evidence type="ECO:0000256" key="1">
    <source>
        <dbReference type="ARBA" id="ARBA00004651"/>
    </source>
</evidence>
<gene>
    <name evidence="12" type="ORF">QC820_05985</name>
</gene>
<dbReference type="InterPro" id="IPR048640">
    <property type="entry name" value="MgtC-like_C"/>
</dbReference>
<dbReference type="EMBL" id="JARWAL010000004">
    <property type="protein sequence ID" value="MDR5892360.1"/>
    <property type="molecule type" value="Genomic_DNA"/>
</dbReference>
<name>A0ABU1GKL2_9GAMM</name>
<protein>
    <recommendedName>
        <fullName evidence="3 9">Protein MgtC</fullName>
    </recommendedName>
</protein>
<evidence type="ECO:0000256" key="5">
    <source>
        <dbReference type="ARBA" id="ARBA00022692"/>
    </source>
</evidence>
<evidence type="ECO:0000256" key="7">
    <source>
        <dbReference type="ARBA" id="ARBA00023136"/>
    </source>
</evidence>
<keyword evidence="4" id="KW-1003">Cell membrane</keyword>
<evidence type="ECO:0000256" key="9">
    <source>
        <dbReference type="RuleBase" id="RU365041"/>
    </source>
</evidence>
<reference evidence="12 13" key="1">
    <citation type="submission" date="2023-04" db="EMBL/GenBank/DDBJ databases">
        <title>A long-awaited taxogenomic arrangement of the family Halomonadaceae.</title>
        <authorList>
            <person name="De La Haba R."/>
            <person name="Chuvochina M."/>
            <person name="Wittouck S."/>
            <person name="Arahal D.R."/>
            <person name="Sanchez-Porro C."/>
            <person name="Hugenholtz P."/>
            <person name="Ventosa A."/>
        </authorList>
    </citation>
    <scope>NUCLEOTIDE SEQUENCE [LARGE SCALE GENOMIC DNA]</scope>
    <source>
        <strain evidence="12 13">DSM 17332</strain>
    </source>
</reference>
<evidence type="ECO:0000256" key="4">
    <source>
        <dbReference type="ARBA" id="ARBA00022475"/>
    </source>
</evidence>
<dbReference type="InterPro" id="IPR003416">
    <property type="entry name" value="MgtC/SapB/SrpB/YhiD_fam"/>
</dbReference>
<feature type="transmembrane region" description="Helical" evidence="9">
    <location>
        <begin position="40"/>
        <end position="58"/>
    </location>
</feature>
<comment type="caution">
    <text evidence="12">The sequence shown here is derived from an EMBL/GenBank/DDBJ whole genome shotgun (WGS) entry which is preliminary data.</text>
</comment>
<evidence type="ECO:0000259" key="11">
    <source>
        <dbReference type="Pfam" id="PF21770"/>
    </source>
</evidence>
<evidence type="ECO:0000259" key="10">
    <source>
        <dbReference type="Pfam" id="PF02308"/>
    </source>
</evidence>
<dbReference type="InterPro" id="IPR049177">
    <property type="entry name" value="MgtC_SapB_SrpB_YhiD_N"/>
</dbReference>
<evidence type="ECO:0000256" key="6">
    <source>
        <dbReference type="ARBA" id="ARBA00022989"/>
    </source>
</evidence>
<evidence type="ECO:0000256" key="8">
    <source>
        <dbReference type="ARBA" id="ARBA00025369"/>
    </source>
</evidence>
<sequence>MTVMMQLQLMLPLALAAVLGALVGIERQWRQRMAGLRTNALVSLGAASFTLMSMMVADEISPTRMAAQVVSGIGFLGAGVIMKEGANIRGLNTAATLWCSAAIGVLAGADFYAAAIMVTLCILGVNILLRPLSVMINRQPLEASPDEVDWTYEISVTCRESEEAHIRALMLQGLLGDAMQLQRLESENLEERQAVVVSARLMSSGRHDSLVEKVVGRLSLEPSVWAAGWDVS</sequence>
<feature type="domain" description="MgtC-like C-terminal" evidence="11">
    <location>
        <begin position="152"/>
        <end position="229"/>
    </location>
</feature>
<dbReference type="PRINTS" id="PR01837">
    <property type="entry name" value="MGTCSAPBPROT"/>
</dbReference>
<accession>A0ABU1GKL2</accession>
<proteinExistence type="inferred from homology"/>
<keyword evidence="7 9" id="KW-0472">Membrane</keyword>
<feature type="transmembrane region" description="Helical" evidence="9">
    <location>
        <begin position="102"/>
        <end position="129"/>
    </location>
</feature>
<dbReference type="PANTHER" id="PTHR33778">
    <property type="entry name" value="PROTEIN MGTC"/>
    <property type="match status" value="1"/>
</dbReference>